<evidence type="ECO:0008006" key="3">
    <source>
        <dbReference type="Google" id="ProtNLM"/>
    </source>
</evidence>
<dbReference type="EMBL" id="PXXU01000009">
    <property type="protein sequence ID" value="PSJ18098.1"/>
    <property type="molecule type" value="Genomic_DNA"/>
</dbReference>
<gene>
    <name evidence="1" type="ORF">C7H79_04380</name>
</gene>
<dbReference type="AlphaFoldDB" id="A0A2P7NXA9"/>
<accession>A0A2P7NXA9</accession>
<keyword evidence="2" id="KW-1185">Reference proteome</keyword>
<evidence type="ECO:0000313" key="1">
    <source>
        <dbReference type="EMBL" id="PSJ18098.1"/>
    </source>
</evidence>
<protein>
    <recommendedName>
        <fullName evidence="3">DUF3617 family protein</fullName>
    </recommendedName>
</protein>
<dbReference type="RefSeq" id="WP_106706081.1">
    <property type="nucleotide sequence ID" value="NZ_PXXU01000009.1"/>
</dbReference>
<dbReference type="Proteomes" id="UP000241912">
    <property type="component" value="Unassembled WGS sequence"/>
</dbReference>
<comment type="caution">
    <text evidence="1">The sequence shown here is derived from an EMBL/GenBank/DDBJ whole genome shotgun (WGS) entry which is preliminary data.</text>
</comment>
<evidence type="ECO:0000313" key="2">
    <source>
        <dbReference type="Proteomes" id="UP000241912"/>
    </source>
</evidence>
<dbReference type="InterPro" id="IPR022061">
    <property type="entry name" value="DUF3617"/>
</dbReference>
<reference evidence="1 2" key="1">
    <citation type="submission" date="2018-03" db="EMBL/GenBank/DDBJ databases">
        <title>Draft genome of Nitrosomonas supralitoralis APG5.</title>
        <authorList>
            <person name="Urakawa H."/>
            <person name="Lopez J.V."/>
        </authorList>
    </citation>
    <scope>NUCLEOTIDE SEQUENCE [LARGE SCALE GENOMIC DNA]</scope>
    <source>
        <strain evidence="1 2">APG5</strain>
    </source>
</reference>
<dbReference type="Pfam" id="PF12276">
    <property type="entry name" value="DUF3617"/>
    <property type="match status" value="1"/>
</dbReference>
<name>A0A2P7NXA9_9PROT</name>
<proteinExistence type="predicted"/>
<organism evidence="1 2">
    <name type="scientific">Nitrosomonas supralitoralis</name>
    <dbReference type="NCBI Taxonomy" id="2116706"/>
    <lineage>
        <taxon>Bacteria</taxon>
        <taxon>Pseudomonadati</taxon>
        <taxon>Pseudomonadota</taxon>
        <taxon>Betaproteobacteria</taxon>
        <taxon>Nitrosomonadales</taxon>
        <taxon>Nitrosomonadaceae</taxon>
        <taxon>Nitrosomonas</taxon>
    </lineage>
</organism>
<sequence>MVLNVMFFLAFSTHAEKIRNGRWEVTTQTMIPGVQAQVPAHKDIVCVNDKHKDKPPIAVHESCQFYNYTITKNTATWQMKCDSDLMMAGAGRIVFSADKYTGSAIIKMRMPQSDPMEIDHTYTGRRIGDC</sequence>